<comment type="caution">
    <text evidence="3">The sequence shown here is derived from an EMBL/GenBank/DDBJ whole genome shotgun (WGS) entry which is preliminary data.</text>
</comment>
<name>A0A7K1V4L4_9NOCA</name>
<gene>
    <name evidence="3" type="ORF">GPX89_30680</name>
</gene>
<dbReference type="EMBL" id="WRPP01000006">
    <property type="protein sequence ID" value="MVU81593.1"/>
    <property type="molecule type" value="Genomic_DNA"/>
</dbReference>
<proteinExistence type="predicted"/>
<keyword evidence="4" id="KW-1185">Reference proteome</keyword>
<dbReference type="AlphaFoldDB" id="A0A7K1V4L4"/>
<dbReference type="Proteomes" id="UP000466794">
    <property type="component" value="Unassembled WGS sequence"/>
</dbReference>
<feature type="region of interest" description="Disordered" evidence="2">
    <location>
        <begin position="290"/>
        <end position="311"/>
    </location>
</feature>
<evidence type="ECO:0000313" key="3">
    <source>
        <dbReference type="EMBL" id="MVU81593.1"/>
    </source>
</evidence>
<evidence type="ECO:0000256" key="1">
    <source>
        <dbReference type="SAM" id="Coils"/>
    </source>
</evidence>
<evidence type="ECO:0000313" key="4">
    <source>
        <dbReference type="Proteomes" id="UP000466794"/>
    </source>
</evidence>
<organism evidence="3 4">
    <name type="scientific">Nocardia terrae</name>
    <dbReference type="NCBI Taxonomy" id="2675851"/>
    <lineage>
        <taxon>Bacteria</taxon>
        <taxon>Bacillati</taxon>
        <taxon>Actinomycetota</taxon>
        <taxon>Actinomycetes</taxon>
        <taxon>Mycobacteriales</taxon>
        <taxon>Nocardiaceae</taxon>
        <taxon>Nocardia</taxon>
    </lineage>
</organism>
<accession>A0A7K1V4L4</accession>
<protein>
    <submittedName>
        <fullName evidence="3">Phage head morphogenesis protein</fullName>
    </submittedName>
</protein>
<keyword evidence="1" id="KW-0175">Coiled coil</keyword>
<dbReference type="RefSeq" id="WP_157391141.1">
    <property type="nucleotide sequence ID" value="NZ_WRPP01000006.1"/>
</dbReference>
<reference evidence="3 4" key="1">
    <citation type="submission" date="2019-12" db="EMBL/GenBank/DDBJ databases">
        <title>Nocardia sp. nov. ET3-3 isolated from soil.</title>
        <authorList>
            <person name="Kanchanasin P."/>
            <person name="Tanasupawat S."/>
            <person name="Yuki M."/>
            <person name="Kudo T."/>
        </authorList>
    </citation>
    <scope>NUCLEOTIDE SEQUENCE [LARGE SCALE GENOMIC DNA]</scope>
    <source>
        <strain evidence="3 4">ET3-3</strain>
    </source>
</reference>
<evidence type="ECO:0000256" key="2">
    <source>
        <dbReference type="SAM" id="MobiDB-lite"/>
    </source>
</evidence>
<sequence>MITIADIDRWSIDDLDRVFQVCSAHADHCGERREDLGNLQTFQTWGGGAAEAAKLSVGKTRVDFDAHGDHVSAIATAASTASIEVTAVKQKLAALRATAQQQSLLIGEDGKVIAAVCAVDAKEQAKIEANRAALQLEVNQLLINAQAVDDDLAEAINGADGQISESAVAAHNHTPEIAGVYGLGSLGMPDYPDGSLTNEETRNYYAEAEKRLKALNDQLAHSDLTTEQRATIAQELRNEIRSKARELMADRDAAAALNQGEPNKTLDELVDSKMARKGMTREQALEDIIKSSSQSRGSVNASLGVDPENPKLPNLDEVRARVGAAPPGADPPPIELGAGSRALRIAGKAALPLAVAYEAWDGYNQVKAGTESIPEAVGTGTGAVGGMLIGAEYGATVGAFGGPVGVAVGGLLGGVIGGVGGGMFGKTIGGWFS</sequence>
<feature type="coiled-coil region" evidence="1">
    <location>
        <begin position="198"/>
        <end position="253"/>
    </location>
</feature>
<feature type="compositionally biased region" description="Polar residues" evidence="2">
    <location>
        <begin position="290"/>
        <end position="301"/>
    </location>
</feature>